<organism evidence="1 2">
    <name type="scientific">Clathrospora elynae</name>
    <dbReference type="NCBI Taxonomy" id="706981"/>
    <lineage>
        <taxon>Eukaryota</taxon>
        <taxon>Fungi</taxon>
        <taxon>Dikarya</taxon>
        <taxon>Ascomycota</taxon>
        <taxon>Pezizomycotina</taxon>
        <taxon>Dothideomycetes</taxon>
        <taxon>Pleosporomycetidae</taxon>
        <taxon>Pleosporales</taxon>
        <taxon>Diademaceae</taxon>
        <taxon>Clathrospora</taxon>
    </lineage>
</organism>
<proteinExistence type="predicted"/>
<accession>A0A6A5S809</accession>
<dbReference type="Proteomes" id="UP000800038">
    <property type="component" value="Unassembled WGS sequence"/>
</dbReference>
<protein>
    <submittedName>
        <fullName evidence="1">Uncharacterized protein</fullName>
    </submittedName>
</protein>
<keyword evidence="2" id="KW-1185">Reference proteome</keyword>
<dbReference type="EMBL" id="ML976439">
    <property type="protein sequence ID" value="KAF1934606.1"/>
    <property type="molecule type" value="Genomic_DNA"/>
</dbReference>
<feature type="non-terminal residue" evidence="1">
    <location>
        <position position="192"/>
    </location>
</feature>
<dbReference type="OrthoDB" id="3768532at2759"/>
<gene>
    <name evidence="1" type="ORF">EJ02DRAFT_363323</name>
</gene>
<evidence type="ECO:0000313" key="1">
    <source>
        <dbReference type="EMBL" id="KAF1934606.1"/>
    </source>
</evidence>
<reference evidence="1" key="1">
    <citation type="journal article" date="2020" name="Stud. Mycol.">
        <title>101 Dothideomycetes genomes: a test case for predicting lifestyles and emergence of pathogens.</title>
        <authorList>
            <person name="Haridas S."/>
            <person name="Albert R."/>
            <person name="Binder M."/>
            <person name="Bloem J."/>
            <person name="Labutti K."/>
            <person name="Salamov A."/>
            <person name="Andreopoulos B."/>
            <person name="Baker S."/>
            <person name="Barry K."/>
            <person name="Bills G."/>
            <person name="Bluhm B."/>
            <person name="Cannon C."/>
            <person name="Castanera R."/>
            <person name="Culley D."/>
            <person name="Daum C."/>
            <person name="Ezra D."/>
            <person name="Gonzalez J."/>
            <person name="Henrissat B."/>
            <person name="Kuo A."/>
            <person name="Liang C."/>
            <person name="Lipzen A."/>
            <person name="Lutzoni F."/>
            <person name="Magnuson J."/>
            <person name="Mondo S."/>
            <person name="Nolan M."/>
            <person name="Ohm R."/>
            <person name="Pangilinan J."/>
            <person name="Park H.-J."/>
            <person name="Ramirez L."/>
            <person name="Alfaro M."/>
            <person name="Sun H."/>
            <person name="Tritt A."/>
            <person name="Yoshinaga Y."/>
            <person name="Zwiers L.-H."/>
            <person name="Turgeon B."/>
            <person name="Goodwin S."/>
            <person name="Spatafora J."/>
            <person name="Crous P."/>
            <person name="Grigoriev I."/>
        </authorList>
    </citation>
    <scope>NUCLEOTIDE SEQUENCE</scope>
    <source>
        <strain evidence="1">CBS 161.51</strain>
    </source>
</reference>
<evidence type="ECO:0000313" key="2">
    <source>
        <dbReference type="Proteomes" id="UP000800038"/>
    </source>
</evidence>
<sequence length="192" mass="21600">MAIDSSVVPKLAKDGANSYQWETAFKLYAQAHGYDGILDGTWVRPLAIRGNLHDEPTTISIAFPDQTALRAAQERVRKDNATIEAQYARDYQQYRTFMTAEAALKLVILNTVHQDIHESLIGLDDVLGQFEAIVSRYREQGVTEECTVWANFFKLRADHCPTTVSFTDKFKAGLAKLSNIHNCGLTTKQQVY</sequence>
<name>A0A6A5S809_9PLEO</name>
<dbReference type="AlphaFoldDB" id="A0A6A5S809"/>